<protein>
    <recommendedName>
        <fullName evidence="2">DUF8201 domain-containing protein</fullName>
    </recommendedName>
</protein>
<feature type="transmembrane region" description="Helical" evidence="1">
    <location>
        <begin position="157"/>
        <end position="174"/>
    </location>
</feature>
<keyword evidence="1" id="KW-1133">Transmembrane helix</keyword>
<feature type="transmembrane region" description="Helical" evidence="1">
    <location>
        <begin position="31"/>
        <end position="52"/>
    </location>
</feature>
<dbReference type="Pfam" id="PF26626">
    <property type="entry name" value="DUF8201"/>
    <property type="match status" value="1"/>
</dbReference>
<dbReference type="OrthoDB" id="344987at2"/>
<evidence type="ECO:0000313" key="3">
    <source>
        <dbReference type="EMBL" id="GGF10390.1"/>
    </source>
</evidence>
<dbReference type="RefSeq" id="WP_143147240.1">
    <property type="nucleotide sequence ID" value="NZ_BMFL01000026.1"/>
</dbReference>
<reference evidence="3" key="5">
    <citation type="submission" date="2024-05" db="EMBL/GenBank/DDBJ databases">
        <authorList>
            <person name="Sun Q."/>
            <person name="Zhou Y."/>
        </authorList>
    </citation>
    <scope>NUCLEOTIDE SEQUENCE</scope>
    <source>
        <strain evidence="3">CGMCC 1.12707</strain>
    </source>
</reference>
<keyword evidence="1" id="KW-0812">Transmembrane</keyword>
<accession>A0A1M6VEB3</accession>
<dbReference type="EMBL" id="BMFL01000026">
    <property type="protein sequence ID" value="GGF10390.1"/>
    <property type="molecule type" value="Genomic_DNA"/>
</dbReference>
<evidence type="ECO:0000313" key="6">
    <source>
        <dbReference type="Proteomes" id="UP000650994"/>
    </source>
</evidence>
<evidence type="ECO:0000259" key="2">
    <source>
        <dbReference type="Pfam" id="PF26626"/>
    </source>
</evidence>
<feature type="transmembrane region" description="Helical" evidence="1">
    <location>
        <begin position="87"/>
        <end position="108"/>
    </location>
</feature>
<reference evidence="5" key="2">
    <citation type="submission" date="2016-11" db="EMBL/GenBank/DDBJ databases">
        <authorList>
            <person name="Varghese N."/>
            <person name="Submissions S."/>
        </authorList>
    </citation>
    <scope>NUCLEOTIDE SEQUENCE [LARGE SCALE GENOMIC DNA]</scope>
    <source>
        <strain evidence="5">DSM 27989</strain>
    </source>
</reference>
<feature type="transmembrane region" description="Helical" evidence="1">
    <location>
        <begin position="226"/>
        <end position="249"/>
    </location>
</feature>
<evidence type="ECO:0000313" key="4">
    <source>
        <dbReference type="EMBL" id="SHK79704.1"/>
    </source>
</evidence>
<reference evidence="3" key="1">
    <citation type="journal article" date="2014" name="Int. J. Syst. Evol. Microbiol.">
        <title>Complete genome of a new Firmicutes species belonging to the dominant human colonic microbiota ('Ruminococcus bicirculans') reveals two chromosomes and a selective capacity to utilize plant glucans.</title>
        <authorList>
            <consortium name="NISC Comparative Sequencing Program"/>
            <person name="Wegmann U."/>
            <person name="Louis P."/>
            <person name="Goesmann A."/>
            <person name="Henrissat B."/>
            <person name="Duncan S.H."/>
            <person name="Flint H.J."/>
        </authorList>
    </citation>
    <scope>NUCLEOTIDE SEQUENCE</scope>
    <source>
        <strain evidence="3">CGMCC 1.12707</strain>
    </source>
</reference>
<reference evidence="4" key="3">
    <citation type="submission" date="2016-11" db="EMBL/GenBank/DDBJ databases">
        <authorList>
            <person name="Jaros S."/>
            <person name="Januszkiewicz K."/>
            <person name="Wedrychowicz H."/>
        </authorList>
    </citation>
    <scope>NUCLEOTIDE SEQUENCE [LARGE SCALE GENOMIC DNA]</scope>
    <source>
        <strain evidence="4">DSM 27989</strain>
    </source>
</reference>
<dbReference type="InterPro" id="IPR058065">
    <property type="entry name" value="LIC_10190-like"/>
</dbReference>
<name>A0A1M6VEB3_9FLAO</name>
<dbReference type="Proteomes" id="UP000650994">
    <property type="component" value="Unassembled WGS sequence"/>
</dbReference>
<feature type="transmembrane region" description="Helical" evidence="1">
    <location>
        <begin position="261"/>
        <end position="284"/>
    </location>
</feature>
<organism evidence="4 5">
    <name type="scientific">Chishuiella changwenlii</name>
    <dbReference type="NCBI Taxonomy" id="1434701"/>
    <lineage>
        <taxon>Bacteria</taxon>
        <taxon>Pseudomonadati</taxon>
        <taxon>Bacteroidota</taxon>
        <taxon>Flavobacteriia</taxon>
        <taxon>Flavobacteriales</taxon>
        <taxon>Weeksellaceae</taxon>
        <taxon>Chishuiella</taxon>
    </lineage>
</organism>
<feature type="transmembrane region" description="Helical" evidence="1">
    <location>
        <begin position="372"/>
        <end position="394"/>
    </location>
</feature>
<evidence type="ECO:0000313" key="5">
    <source>
        <dbReference type="Proteomes" id="UP000184120"/>
    </source>
</evidence>
<feature type="transmembrane region" description="Helical" evidence="1">
    <location>
        <begin position="346"/>
        <end position="365"/>
    </location>
</feature>
<keyword evidence="6" id="KW-1185">Reference proteome</keyword>
<dbReference type="AlphaFoldDB" id="A0A1M6VEB3"/>
<reference evidence="6" key="4">
    <citation type="journal article" date="2019" name="Int. J. Syst. Evol. Microbiol.">
        <title>The Global Catalogue of Microorganisms (GCM) 10K type strain sequencing project: providing services to taxonomists for standard genome sequencing and annotation.</title>
        <authorList>
            <consortium name="The Broad Institute Genomics Platform"/>
            <consortium name="The Broad Institute Genome Sequencing Center for Infectious Disease"/>
            <person name="Wu L."/>
            <person name="Ma J."/>
        </authorList>
    </citation>
    <scope>NUCLEOTIDE SEQUENCE [LARGE SCALE GENOMIC DNA]</scope>
    <source>
        <strain evidence="6">CGMCC 1.12707</strain>
    </source>
</reference>
<feature type="domain" description="DUF8201" evidence="2">
    <location>
        <begin position="1"/>
        <end position="399"/>
    </location>
</feature>
<dbReference type="EMBL" id="FRBH01000003">
    <property type="protein sequence ID" value="SHK79704.1"/>
    <property type="molecule type" value="Genomic_DNA"/>
</dbReference>
<dbReference type="InterPro" id="IPR058514">
    <property type="entry name" value="DUF8201"/>
</dbReference>
<feature type="transmembrane region" description="Helical" evidence="1">
    <location>
        <begin position="414"/>
        <end position="435"/>
    </location>
</feature>
<sequence>MLFILLSTIFLFTVFSGFSSLINNSYNKEKFLSIELVAGIFIVGLSSAYLSILFPLNIYTELIILAVGIFLFIYHRKIKWIKRISQFPKSLFFISVILLFVSSMNAYIFDTFSYYFPTIKWLDDYGLVKGLANFDFNLGQTSLWHILSATFNQTIDPYYKINFFITFVFLLFVYETKKYILLFALPFSYLFIASPSPDLPVILFSIIAIINYNLYKSKASICLGMTIGAMLIVIKPIAFVLAIYFFVLWLIDVKNKHYKEILIVISIGLLFVLKNIILTANITFPLSYGSLSNLNYSIPKEIYYLSSVDGRYSILPHVESINYEDFKKWSSIEYYTYLFKNINLSIFLYLFIAFVNFIFIVYSIIKKEKENILLSILMFLKVAVFFIISIQYRFILDNFLIISSLILVQYTVRIIKIGIPIFITSVLFVLSSNVFDNNGLPNFMRGISKYRISNVLQPKLYIAQTKEIKYSNFNANYVTNTIFSLNAPQPALNKILLNRYNIQGYYPKLINEKNIKEGFILDKKVVVLKKDSK</sequence>
<dbReference type="NCBIfam" id="NF047510">
    <property type="entry name" value="LIC_10190_fam"/>
    <property type="match status" value="1"/>
</dbReference>
<keyword evidence="1" id="KW-0472">Membrane</keyword>
<proteinExistence type="predicted"/>
<dbReference type="Proteomes" id="UP000184120">
    <property type="component" value="Unassembled WGS sequence"/>
</dbReference>
<dbReference type="STRING" id="1434701.SAMN05443634_103287"/>
<gene>
    <name evidence="3" type="ORF">GCM10010984_29390</name>
    <name evidence="4" type="ORF">SAMN05443634_103287</name>
</gene>
<evidence type="ECO:0000256" key="1">
    <source>
        <dbReference type="SAM" id="Phobius"/>
    </source>
</evidence>
<feature type="transmembrane region" description="Helical" evidence="1">
    <location>
        <begin position="58"/>
        <end position="75"/>
    </location>
</feature>
<feature type="transmembrane region" description="Helical" evidence="1">
    <location>
        <begin position="6"/>
        <end position="24"/>
    </location>
</feature>
<feature type="transmembrane region" description="Helical" evidence="1">
    <location>
        <begin position="181"/>
        <end position="214"/>
    </location>
</feature>